<feature type="binding site" evidence="1">
    <location>
        <position position="5"/>
    </location>
    <ligand>
        <name>Zn(2+)</name>
        <dbReference type="ChEBI" id="CHEBI:29105"/>
    </ligand>
</feature>
<dbReference type="Pfam" id="PF03352">
    <property type="entry name" value="Adenine_glyco"/>
    <property type="match status" value="1"/>
</dbReference>
<dbReference type="AlphaFoldDB" id="A0A4P6LRM2"/>
<dbReference type="Gene3D" id="1.10.340.30">
    <property type="entry name" value="Hypothetical protein, domain 2"/>
    <property type="match status" value="1"/>
</dbReference>
<reference evidence="2 3" key="1">
    <citation type="submission" date="2019-01" db="EMBL/GenBank/DDBJ databases">
        <title>PMF-metabolizing Aryl O-demethylase.</title>
        <authorList>
            <person name="Kim M."/>
        </authorList>
    </citation>
    <scope>NUCLEOTIDE SEQUENCE [LARGE SCALE GENOMIC DNA]</scope>
    <source>
        <strain evidence="2 3">PMF1</strain>
    </source>
</reference>
<dbReference type="KEGG" id="bpro:PMF13cell1_00287"/>
<dbReference type="RefSeq" id="WP_130179569.1">
    <property type="nucleotide sequence ID" value="NZ_CP035945.1"/>
</dbReference>
<dbReference type="Proteomes" id="UP000289794">
    <property type="component" value="Chromosome"/>
</dbReference>
<accession>A0A4P6LRM2</accession>
<feature type="binding site" evidence="1">
    <location>
        <position position="175"/>
    </location>
    <ligand>
        <name>Zn(2+)</name>
        <dbReference type="ChEBI" id="CHEBI:29105"/>
    </ligand>
</feature>
<dbReference type="GO" id="GO:0008725">
    <property type="term" value="F:DNA-3-methyladenine glycosylase activity"/>
    <property type="evidence" value="ECO:0007669"/>
    <property type="project" value="UniProtKB-EC"/>
</dbReference>
<dbReference type="InterPro" id="IPR052891">
    <property type="entry name" value="DNA-3mA_glycosylase"/>
</dbReference>
<proteinExistence type="predicted"/>
<feature type="binding site" evidence="1">
    <location>
        <position position="179"/>
    </location>
    <ligand>
        <name>Zn(2+)</name>
        <dbReference type="ChEBI" id="CHEBI:29105"/>
    </ligand>
</feature>
<evidence type="ECO:0000256" key="1">
    <source>
        <dbReference type="PIRSR" id="PIRSR605019-1"/>
    </source>
</evidence>
<dbReference type="InterPro" id="IPR011257">
    <property type="entry name" value="DNA_glycosylase"/>
</dbReference>
<dbReference type="PANTHER" id="PTHR30037:SF4">
    <property type="entry name" value="DNA-3-METHYLADENINE GLYCOSYLASE I"/>
    <property type="match status" value="1"/>
</dbReference>
<feature type="binding site" evidence="1">
    <location>
        <position position="18"/>
    </location>
    <ligand>
        <name>Zn(2+)</name>
        <dbReference type="ChEBI" id="CHEBI:29105"/>
    </ligand>
</feature>
<dbReference type="InterPro" id="IPR005019">
    <property type="entry name" value="Adenine_glyco"/>
</dbReference>
<dbReference type="EC" id="3.2.2.20" evidence="2"/>
<protein>
    <submittedName>
        <fullName evidence="2">DNA-3-methyladenine glycosylase 1</fullName>
        <ecNumber evidence="2">3.2.2.20</ecNumber>
    </submittedName>
</protein>
<keyword evidence="1" id="KW-0479">Metal-binding</keyword>
<dbReference type="GO" id="GO:0046872">
    <property type="term" value="F:metal ion binding"/>
    <property type="evidence" value="ECO:0007669"/>
    <property type="project" value="UniProtKB-KW"/>
</dbReference>
<evidence type="ECO:0000313" key="3">
    <source>
        <dbReference type="Proteomes" id="UP000289794"/>
    </source>
</evidence>
<dbReference type="PANTHER" id="PTHR30037">
    <property type="entry name" value="DNA-3-METHYLADENINE GLYCOSYLASE 1"/>
    <property type="match status" value="1"/>
</dbReference>
<dbReference type="GO" id="GO:0006284">
    <property type="term" value="P:base-excision repair"/>
    <property type="evidence" value="ECO:0007669"/>
    <property type="project" value="InterPro"/>
</dbReference>
<dbReference type="SUPFAM" id="SSF48150">
    <property type="entry name" value="DNA-glycosylase"/>
    <property type="match status" value="1"/>
</dbReference>
<sequence>MSERCAWCEDNGMLQKYHDEEWGIPLHDDKKQFEFLMMEVMQCGLNWNMMLKKRHIFRQCFDDFDYKKIAAYDDNKIQEIMETPGMIRSMRKIQAVIHNAGRFLQIIQEFGSFDTYLWSWTEGKTLVYKSHQYEGAAKNELSDAVSTDLKKRGFKYLGSITVYSHLQACGMINDHNRECFLYREICDNYPVEYKD</sequence>
<name>A0A4P6LRM2_9FIRM</name>
<dbReference type="EMBL" id="CP035945">
    <property type="protein sequence ID" value="QBE94794.1"/>
    <property type="molecule type" value="Genomic_DNA"/>
</dbReference>
<evidence type="ECO:0000313" key="2">
    <source>
        <dbReference type="EMBL" id="QBE94794.1"/>
    </source>
</evidence>
<keyword evidence="2" id="KW-0326">Glycosidase</keyword>
<gene>
    <name evidence="2" type="primary">tag</name>
    <name evidence="2" type="ORF">PMF13cell1_00287</name>
</gene>
<keyword evidence="2" id="KW-0378">Hydrolase</keyword>
<keyword evidence="1" id="KW-0862">Zinc</keyword>
<organism evidence="2 3">
    <name type="scientific">Blautia producta</name>
    <dbReference type="NCBI Taxonomy" id="33035"/>
    <lineage>
        <taxon>Bacteria</taxon>
        <taxon>Bacillati</taxon>
        <taxon>Bacillota</taxon>
        <taxon>Clostridia</taxon>
        <taxon>Lachnospirales</taxon>
        <taxon>Lachnospiraceae</taxon>
        <taxon>Blautia</taxon>
    </lineage>
</organism>